<dbReference type="KEGG" id="mel:Metbo_1446"/>
<reference evidence="5 6" key="2">
    <citation type="journal article" date="2014" name="Int. J. Syst. Evol. Microbiol.">
        <title>Methanobacterium paludis sp. nov. and a novel strain of Methanobacterium lacus isolated from northern peatlands.</title>
        <authorList>
            <person name="Cadillo-Quiroz H."/>
            <person name="Brauer S.L."/>
            <person name="Goodson N."/>
            <person name="Yavitt J.B."/>
            <person name="Zinder S.H."/>
        </authorList>
    </citation>
    <scope>NUCLEOTIDE SEQUENCE [LARGE SCALE GENOMIC DNA]</scope>
    <source>
        <strain evidence="5 6">AL-21</strain>
    </source>
</reference>
<keyword evidence="3" id="KW-0804">Transcription</keyword>
<protein>
    <submittedName>
        <fullName evidence="5">Regulatory protein MarR</fullName>
    </submittedName>
</protein>
<name>F0T858_METLA</name>
<dbReference type="PROSITE" id="PS00519">
    <property type="entry name" value="HTH_ASNC_1"/>
    <property type="match status" value="1"/>
</dbReference>
<dbReference type="HOGENOM" id="CLU_083287_27_4_2"/>
<dbReference type="GO" id="GO:0003677">
    <property type="term" value="F:DNA binding"/>
    <property type="evidence" value="ECO:0007669"/>
    <property type="project" value="UniProtKB-KW"/>
</dbReference>
<dbReference type="PRINTS" id="PR00598">
    <property type="entry name" value="HTHMARR"/>
</dbReference>
<dbReference type="SUPFAM" id="SSF46785">
    <property type="entry name" value="Winged helix' DNA-binding domain"/>
    <property type="match status" value="1"/>
</dbReference>
<organism evidence="5 6">
    <name type="scientific">Methanobacterium lacus (strain AL-21)</name>
    <dbReference type="NCBI Taxonomy" id="877455"/>
    <lineage>
        <taxon>Archaea</taxon>
        <taxon>Methanobacteriati</taxon>
        <taxon>Methanobacteriota</taxon>
        <taxon>Methanomada group</taxon>
        <taxon>Methanobacteria</taxon>
        <taxon>Methanobacteriales</taxon>
        <taxon>Methanobacteriaceae</taxon>
        <taxon>Methanobacterium</taxon>
    </lineage>
</organism>
<dbReference type="SMART" id="SM00347">
    <property type="entry name" value="HTH_MARR"/>
    <property type="match status" value="1"/>
</dbReference>
<dbReference type="Proteomes" id="UP000007490">
    <property type="component" value="Chromosome"/>
</dbReference>
<evidence type="ECO:0000259" key="4">
    <source>
        <dbReference type="PROSITE" id="PS50995"/>
    </source>
</evidence>
<dbReference type="eggNOG" id="arCOG03181">
    <property type="taxonomic scope" value="Archaea"/>
</dbReference>
<dbReference type="PROSITE" id="PS01117">
    <property type="entry name" value="HTH_MARR_1"/>
    <property type="match status" value="1"/>
</dbReference>
<dbReference type="STRING" id="877455.Metbo_1446"/>
<dbReference type="GO" id="GO:0003700">
    <property type="term" value="F:DNA-binding transcription factor activity"/>
    <property type="evidence" value="ECO:0007669"/>
    <property type="project" value="InterPro"/>
</dbReference>
<evidence type="ECO:0000313" key="6">
    <source>
        <dbReference type="Proteomes" id="UP000007490"/>
    </source>
</evidence>
<feature type="domain" description="HTH marR-type" evidence="4">
    <location>
        <begin position="24"/>
        <end position="165"/>
    </location>
</feature>
<dbReference type="InterPro" id="IPR023187">
    <property type="entry name" value="Tscrpt_reg_MarR-type_CS"/>
</dbReference>
<dbReference type="InterPro" id="IPR000835">
    <property type="entry name" value="HTH_MarR-typ"/>
</dbReference>
<dbReference type="PANTHER" id="PTHR42756:SF1">
    <property type="entry name" value="TRANSCRIPTIONAL REPRESSOR OF EMRAB OPERON"/>
    <property type="match status" value="1"/>
</dbReference>
<reference evidence="6" key="1">
    <citation type="submission" date="2011-02" db="EMBL/GenBank/DDBJ databases">
        <title>Complete sequence of Methanobacterium sp. AL-21.</title>
        <authorList>
            <consortium name="US DOE Joint Genome Institute"/>
            <person name="Lucas S."/>
            <person name="Copeland A."/>
            <person name="Lapidus A."/>
            <person name="Cheng J.-F."/>
            <person name="Goodwin L."/>
            <person name="Pitluck S."/>
            <person name="Chertkov O."/>
            <person name="Detter J.C."/>
            <person name="Han C."/>
            <person name="Tapia R."/>
            <person name="Land M."/>
            <person name="Hauser L."/>
            <person name="Kyrpides N."/>
            <person name="Ivanova N."/>
            <person name="Mikhailova N."/>
            <person name="Pagani I."/>
            <person name="Cadillo-Quiroz H."/>
            <person name="Imachi H."/>
            <person name="Zinder S."/>
            <person name="Liu W."/>
            <person name="Woyke T."/>
        </authorList>
    </citation>
    <scope>NUCLEOTIDE SEQUENCE [LARGE SCALE GENOMIC DNA]</scope>
    <source>
        <strain evidence="6">AL-21</strain>
    </source>
</reference>
<dbReference type="AlphaFoldDB" id="F0T858"/>
<evidence type="ECO:0000256" key="3">
    <source>
        <dbReference type="ARBA" id="ARBA00023163"/>
    </source>
</evidence>
<accession>F0T858</accession>
<sequence length="171" mass="19756">MNCYGIGLIRLKEFFGGSVNLDEKNRVFEEIMGDTIVYVTLFKRELNQLNEQKFMKTLLWLTLIDEYGSPSISNLGRKINVSKSQMTSRVDQLVEDGLIERINDTEDRRIIRIQLTKNGKNFLKDSKKNIEAEMNELIAPLSVEDIEDLKTSVLTIKKIVLKIQQSKKKLC</sequence>
<dbReference type="PROSITE" id="PS50995">
    <property type="entry name" value="HTH_MARR_2"/>
    <property type="match status" value="1"/>
</dbReference>
<keyword evidence="1" id="KW-0805">Transcription regulation</keyword>
<proteinExistence type="predicted"/>
<dbReference type="EMBL" id="CP002551">
    <property type="protein sequence ID" value="ADZ09684.1"/>
    <property type="molecule type" value="Genomic_DNA"/>
</dbReference>
<dbReference type="Pfam" id="PF01047">
    <property type="entry name" value="MarR"/>
    <property type="match status" value="1"/>
</dbReference>
<dbReference type="InterPro" id="IPR019885">
    <property type="entry name" value="Tscrpt_reg_HTH_AsnC-type_CS"/>
</dbReference>
<evidence type="ECO:0000256" key="2">
    <source>
        <dbReference type="ARBA" id="ARBA00023125"/>
    </source>
</evidence>
<dbReference type="Gene3D" id="1.10.10.10">
    <property type="entry name" value="Winged helix-like DNA-binding domain superfamily/Winged helix DNA-binding domain"/>
    <property type="match status" value="1"/>
</dbReference>
<keyword evidence="2" id="KW-0238">DNA-binding</keyword>
<evidence type="ECO:0000313" key="5">
    <source>
        <dbReference type="EMBL" id="ADZ09684.1"/>
    </source>
</evidence>
<evidence type="ECO:0000256" key="1">
    <source>
        <dbReference type="ARBA" id="ARBA00023015"/>
    </source>
</evidence>
<dbReference type="InterPro" id="IPR036388">
    <property type="entry name" value="WH-like_DNA-bd_sf"/>
</dbReference>
<dbReference type="InterPro" id="IPR036390">
    <property type="entry name" value="WH_DNA-bd_sf"/>
</dbReference>
<keyword evidence="6" id="KW-1185">Reference proteome</keyword>
<dbReference type="PANTHER" id="PTHR42756">
    <property type="entry name" value="TRANSCRIPTIONAL REGULATOR, MARR"/>
    <property type="match status" value="1"/>
</dbReference>
<gene>
    <name evidence="5" type="ordered locus">Metbo_1446</name>
</gene>